<evidence type="ECO:0000259" key="8">
    <source>
        <dbReference type="PROSITE" id="PS51486"/>
    </source>
</evidence>
<dbReference type="SMART" id="SM00501">
    <property type="entry name" value="BRIGHT"/>
    <property type="match status" value="1"/>
</dbReference>
<dbReference type="EnsemblMetazoa" id="tetur09g05780.1">
    <property type="protein sequence ID" value="tetur09g05780.1"/>
    <property type="gene ID" value="tetur09g05780"/>
</dbReference>
<sequence>MRVKNKQPHPSFVMEVSEDEDEIDYVEQQNDHQPGRQQDSQHDNQHDHQQDHQQQQYSFDEQFKQLYELSADPKRKEFLDDLFLFMTKRGTPVNRIPIMAKQVLDLYELYRLVVSHGGLVEVINRKIWREITKGLCLPSSITSAAFTLRTQYMKYLYPYECDRENLSTPEELQQAIDGNRREGRRSSNGQYSDMMESSIEAGGSGSALCGGTQFNGGPSNGRQTNGGLSSLGMTSTQPLSLVKRNSTPTRSTSSGVEDSASNNSLSRNPLLALATAQTVALNLEPKRAMNGRQIDLNRDLHNNNHQNGAGSFKVNGSTVRHASSLSPSPSPSTSSSASSSTSHNQVIERNIPEVERILINAGMPAMHVKIDKNEGRDSTDSSLRINMEINNMTYSGVLFPRMKQP</sequence>
<dbReference type="SMART" id="SM01014">
    <property type="entry name" value="ARID"/>
    <property type="match status" value="1"/>
</dbReference>
<dbReference type="eggNOG" id="KOG2744">
    <property type="taxonomic scope" value="Eukaryota"/>
</dbReference>
<feature type="region of interest" description="Disordered" evidence="6">
    <location>
        <begin position="298"/>
        <end position="349"/>
    </location>
</feature>
<dbReference type="InterPro" id="IPR001606">
    <property type="entry name" value="ARID_dom"/>
</dbReference>
<protein>
    <recommendedName>
        <fullName evidence="11">ARID domain-containing protein</fullName>
    </recommendedName>
</protein>
<dbReference type="GO" id="GO:0005634">
    <property type="term" value="C:nucleus"/>
    <property type="evidence" value="ECO:0007669"/>
    <property type="project" value="UniProtKB-SubCell"/>
</dbReference>
<evidence type="ECO:0000256" key="6">
    <source>
        <dbReference type="SAM" id="MobiDB-lite"/>
    </source>
</evidence>
<feature type="compositionally biased region" description="Low complexity" evidence="6">
    <location>
        <begin position="322"/>
        <end position="342"/>
    </location>
</feature>
<dbReference type="CDD" id="cd16867">
    <property type="entry name" value="ARID_ARID3"/>
    <property type="match status" value="1"/>
</dbReference>
<dbReference type="STRING" id="32264.T1KE95"/>
<keyword evidence="4" id="KW-0804">Transcription</keyword>
<dbReference type="PROSITE" id="PS51011">
    <property type="entry name" value="ARID"/>
    <property type="match status" value="1"/>
</dbReference>
<gene>
    <name evidence="9" type="primary">107363223</name>
</gene>
<dbReference type="HOGENOM" id="CLU_026952_0_1_1"/>
<dbReference type="EMBL" id="CAEY01002034">
    <property type="status" value="NOT_ANNOTATED_CDS"/>
    <property type="molecule type" value="Genomic_DNA"/>
</dbReference>
<dbReference type="GO" id="GO:0006357">
    <property type="term" value="P:regulation of transcription by RNA polymerase II"/>
    <property type="evidence" value="ECO:0007669"/>
    <property type="project" value="InterPro"/>
</dbReference>
<evidence type="ECO:0000313" key="9">
    <source>
        <dbReference type="EnsemblMetazoa" id="tetur09g05780.1"/>
    </source>
</evidence>
<evidence type="ECO:0000313" key="10">
    <source>
        <dbReference type="Proteomes" id="UP000015104"/>
    </source>
</evidence>
<dbReference type="InterPro" id="IPR045147">
    <property type="entry name" value="ARI3A/B/C"/>
</dbReference>
<reference evidence="10" key="1">
    <citation type="submission" date="2011-08" db="EMBL/GenBank/DDBJ databases">
        <authorList>
            <person name="Rombauts S."/>
        </authorList>
    </citation>
    <scope>NUCLEOTIDE SEQUENCE</scope>
    <source>
        <strain evidence="10">London</strain>
    </source>
</reference>
<dbReference type="KEGG" id="tut:107363223"/>
<feature type="domain" description="REKLES" evidence="8">
    <location>
        <begin position="316"/>
        <end position="405"/>
    </location>
</feature>
<reference evidence="9" key="2">
    <citation type="submission" date="2015-06" db="UniProtKB">
        <authorList>
            <consortium name="EnsemblMetazoa"/>
        </authorList>
    </citation>
    <scope>IDENTIFICATION</scope>
</reference>
<evidence type="ECO:0000256" key="1">
    <source>
        <dbReference type="ARBA" id="ARBA00004123"/>
    </source>
</evidence>
<dbReference type="SUPFAM" id="SSF46774">
    <property type="entry name" value="ARID-like"/>
    <property type="match status" value="1"/>
</dbReference>
<feature type="compositionally biased region" description="Polar residues" evidence="6">
    <location>
        <begin position="215"/>
        <end position="264"/>
    </location>
</feature>
<proteinExistence type="predicted"/>
<evidence type="ECO:0000256" key="5">
    <source>
        <dbReference type="ARBA" id="ARBA00023242"/>
    </source>
</evidence>
<evidence type="ECO:0000256" key="4">
    <source>
        <dbReference type="ARBA" id="ARBA00023163"/>
    </source>
</evidence>
<feature type="compositionally biased region" description="Acidic residues" evidence="6">
    <location>
        <begin position="16"/>
        <end position="25"/>
    </location>
</feature>
<feature type="domain" description="ARID" evidence="7">
    <location>
        <begin position="72"/>
        <end position="164"/>
    </location>
</feature>
<organism evidence="9 10">
    <name type="scientific">Tetranychus urticae</name>
    <name type="common">Two-spotted spider mite</name>
    <dbReference type="NCBI Taxonomy" id="32264"/>
    <lineage>
        <taxon>Eukaryota</taxon>
        <taxon>Metazoa</taxon>
        <taxon>Ecdysozoa</taxon>
        <taxon>Arthropoda</taxon>
        <taxon>Chelicerata</taxon>
        <taxon>Arachnida</taxon>
        <taxon>Acari</taxon>
        <taxon>Acariformes</taxon>
        <taxon>Trombidiformes</taxon>
        <taxon>Prostigmata</taxon>
        <taxon>Eleutherengona</taxon>
        <taxon>Raphignathae</taxon>
        <taxon>Tetranychoidea</taxon>
        <taxon>Tetranychidae</taxon>
        <taxon>Tetranychus</taxon>
    </lineage>
</organism>
<evidence type="ECO:0000259" key="7">
    <source>
        <dbReference type="PROSITE" id="PS51011"/>
    </source>
</evidence>
<dbReference type="Gene3D" id="1.10.150.60">
    <property type="entry name" value="ARID DNA-binding domain"/>
    <property type="match status" value="1"/>
</dbReference>
<dbReference type="OMA" id="RINMEIN"/>
<feature type="compositionally biased region" description="Polar residues" evidence="6">
    <location>
        <begin position="303"/>
        <end position="321"/>
    </location>
</feature>
<dbReference type="Pfam" id="PF01388">
    <property type="entry name" value="ARID"/>
    <property type="match status" value="1"/>
</dbReference>
<keyword evidence="2" id="KW-0805">Transcription regulation</keyword>
<dbReference type="InterPro" id="IPR023334">
    <property type="entry name" value="REKLES_domain"/>
</dbReference>
<feature type="compositionally biased region" description="Basic and acidic residues" evidence="6">
    <location>
        <begin position="29"/>
        <end position="51"/>
    </location>
</feature>
<comment type="subcellular location">
    <subcellularLocation>
        <location evidence="1">Nucleus</location>
    </subcellularLocation>
</comment>
<evidence type="ECO:0000256" key="2">
    <source>
        <dbReference type="ARBA" id="ARBA00023015"/>
    </source>
</evidence>
<dbReference type="PROSITE" id="PS51486">
    <property type="entry name" value="REKLES"/>
    <property type="match status" value="1"/>
</dbReference>
<dbReference type="FunFam" id="1.10.150.60:FF:000007">
    <property type="entry name" value="AT-rich interactive domain-containing protein 3C"/>
    <property type="match status" value="1"/>
</dbReference>
<feature type="region of interest" description="Disordered" evidence="6">
    <location>
        <begin position="1"/>
        <end position="55"/>
    </location>
</feature>
<evidence type="ECO:0008006" key="11">
    <source>
        <dbReference type="Google" id="ProtNLM"/>
    </source>
</evidence>
<dbReference type="Proteomes" id="UP000015104">
    <property type="component" value="Unassembled WGS sequence"/>
</dbReference>
<dbReference type="PANTHER" id="PTHR15348">
    <property type="entry name" value="AT-RICH INTERACTIVE DOMAIN-CONTAINING PROTEIN ARID DOMAIN- CONTAINING PROTEIN DEAD RINGER PROTEIN B-CELL REGULATOR OF IGH TRANSCRIPTION BRIGHT"/>
    <property type="match status" value="1"/>
</dbReference>
<dbReference type="AlphaFoldDB" id="T1KE95"/>
<dbReference type="GO" id="GO:0003677">
    <property type="term" value="F:DNA binding"/>
    <property type="evidence" value="ECO:0007669"/>
    <property type="project" value="UniProtKB-KW"/>
</dbReference>
<keyword evidence="3" id="KW-0238">DNA-binding</keyword>
<dbReference type="OrthoDB" id="10044343at2759"/>
<name>T1KE95_TETUR</name>
<dbReference type="PANTHER" id="PTHR15348:SF0">
    <property type="entry name" value="PROTEIN DEAD RINGER"/>
    <property type="match status" value="1"/>
</dbReference>
<evidence type="ECO:0000256" key="3">
    <source>
        <dbReference type="ARBA" id="ARBA00023125"/>
    </source>
</evidence>
<feature type="region of interest" description="Disordered" evidence="6">
    <location>
        <begin position="196"/>
        <end position="264"/>
    </location>
</feature>
<keyword evidence="10" id="KW-1185">Reference proteome</keyword>
<dbReference type="InterPro" id="IPR036431">
    <property type="entry name" value="ARID_dom_sf"/>
</dbReference>
<accession>T1KE95</accession>
<keyword evidence="5" id="KW-0539">Nucleus</keyword>